<dbReference type="EMBL" id="GBRH01225893">
    <property type="protein sequence ID" value="JAD72002.1"/>
    <property type="molecule type" value="Transcribed_RNA"/>
</dbReference>
<protein>
    <submittedName>
        <fullName evidence="1">Uncharacterized protein</fullName>
    </submittedName>
</protein>
<organism evidence="1">
    <name type="scientific">Arundo donax</name>
    <name type="common">Giant reed</name>
    <name type="synonym">Donax arundinaceus</name>
    <dbReference type="NCBI Taxonomy" id="35708"/>
    <lineage>
        <taxon>Eukaryota</taxon>
        <taxon>Viridiplantae</taxon>
        <taxon>Streptophyta</taxon>
        <taxon>Embryophyta</taxon>
        <taxon>Tracheophyta</taxon>
        <taxon>Spermatophyta</taxon>
        <taxon>Magnoliopsida</taxon>
        <taxon>Liliopsida</taxon>
        <taxon>Poales</taxon>
        <taxon>Poaceae</taxon>
        <taxon>PACMAD clade</taxon>
        <taxon>Arundinoideae</taxon>
        <taxon>Arundineae</taxon>
        <taxon>Arundo</taxon>
    </lineage>
</organism>
<sequence length="35" mass="3942">MENGNIAIRFPSTSKSVASIVHLYGPFHSNKPFFF</sequence>
<reference evidence="1" key="2">
    <citation type="journal article" date="2015" name="Data Brief">
        <title>Shoot transcriptome of the giant reed, Arundo donax.</title>
        <authorList>
            <person name="Barrero R.A."/>
            <person name="Guerrero F.D."/>
            <person name="Moolhuijzen P."/>
            <person name="Goolsby J.A."/>
            <person name="Tidwell J."/>
            <person name="Bellgard S.E."/>
            <person name="Bellgard M.I."/>
        </authorList>
    </citation>
    <scope>NUCLEOTIDE SEQUENCE</scope>
    <source>
        <tissue evidence="1">Shoot tissue taken approximately 20 cm above the soil surface</tissue>
    </source>
</reference>
<proteinExistence type="predicted"/>
<reference evidence="1" key="1">
    <citation type="submission" date="2014-09" db="EMBL/GenBank/DDBJ databases">
        <authorList>
            <person name="Magalhaes I.L.F."/>
            <person name="Oliveira U."/>
            <person name="Santos F.R."/>
            <person name="Vidigal T.H.D.A."/>
            <person name="Brescovit A.D."/>
            <person name="Santos A.J."/>
        </authorList>
    </citation>
    <scope>NUCLEOTIDE SEQUENCE</scope>
    <source>
        <tissue evidence="1">Shoot tissue taken approximately 20 cm above the soil surface</tissue>
    </source>
</reference>
<name>A0A0A9CKG0_ARUDO</name>
<dbReference type="AlphaFoldDB" id="A0A0A9CKG0"/>
<evidence type="ECO:0000313" key="1">
    <source>
        <dbReference type="EMBL" id="JAD72002.1"/>
    </source>
</evidence>
<accession>A0A0A9CKG0</accession>